<evidence type="ECO:0000313" key="3">
    <source>
        <dbReference type="Proteomes" id="UP000823388"/>
    </source>
</evidence>
<organism evidence="2 3">
    <name type="scientific">Panicum virgatum</name>
    <name type="common">Blackwell switchgrass</name>
    <dbReference type="NCBI Taxonomy" id="38727"/>
    <lineage>
        <taxon>Eukaryota</taxon>
        <taxon>Viridiplantae</taxon>
        <taxon>Streptophyta</taxon>
        <taxon>Embryophyta</taxon>
        <taxon>Tracheophyta</taxon>
        <taxon>Spermatophyta</taxon>
        <taxon>Magnoliopsida</taxon>
        <taxon>Liliopsida</taxon>
        <taxon>Poales</taxon>
        <taxon>Poaceae</taxon>
        <taxon>PACMAD clade</taxon>
        <taxon>Panicoideae</taxon>
        <taxon>Panicodae</taxon>
        <taxon>Paniceae</taxon>
        <taxon>Panicinae</taxon>
        <taxon>Panicum</taxon>
        <taxon>Panicum sect. Hiantes</taxon>
    </lineage>
</organism>
<protein>
    <submittedName>
        <fullName evidence="2">Uncharacterized protein</fullName>
    </submittedName>
</protein>
<evidence type="ECO:0000256" key="1">
    <source>
        <dbReference type="SAM" id="MobiDB-lite"/>
    </source>
</evidence>
<proteinExistence type="predicted"/>
<sequence length="230" mass="25027">MYHSISHILSPSSHLMTSERTGGRAFPLTTPGVKLLLASHRRPLSLPYPHAGGRAPPQRCYLAAAAKLRLARSLRSHLSGAAGCRAYSVCLRARPYAHTPCRAHPCAHPSSRGRMPPPPAAAAMDERLRSSACDDHRARRRRMPTSRVSRAFPIRTPSPLGPHGARKAHRGASSASNGALATSLRLATILSLSPFLSPTWLRYRECYRPVAGALRSRLHSPINYSSGKKD</sequence>
<comment type="caution">
    <text evidence="2">The sequence shown here is derived from an EMBL/GenBank/DDBJ whole genome shotgun (WGS) entry which is preliminary data.</text>
</comment>
<keyword evidence="3" id="KW-1185">Reference proteome</keyword>
<dbReference type="AlphaFoldDB" id="A0A8T0QC55"/>
<feature type="region of interest" description="Disordered" evidence="1">
    <location>
        <begin position="152"/>
        <end position="174"/>
    </location>
</feature>
<dbReference type="EMBL" id="CM029049">
    <property type="protein sequence ID" value="KAG2570798.1"/>
    <property type="molecule type" value="Genomic_DNA"/>
</dbReference>
<accession>A0A8T0QC55</accession>
<reference evidence="2" key="1">
    <citation type="submission" date="2020-05" db="EMBL/GenBank/DDBJ databases">
        <title>WGS assembly of Panicum virgatum.</title>
        <authorList>
            <person name="Lovell J.T."/>
            <person name="Jenkins J."/>
            <person name="Shu S."/>
            <person name="Juenger T.E."/>
            <person name="Schmutz J."/>
        </authorList>
    </citation>
    <scope>NUCLEOTIDE SEQUENCE</scope>
    <source>
        <strain evidence="2">AP13</strain>
    </source>
</reference>
<name>A0A8T0QC55_PANVG</name>
<evidence type="ECO:0000313" key="2">
    <source>
        <dbReference type="EMBL" id="KAG2570798.1"/>
    </source>
</evidence>
<gene>
    <name evidence="2" type="ORF">PVAP13_7KG004618</name>
</gene>
<dbReference type="Proteomes" id="UP000823388">
    <property type="component" value="Chromosome 7K"/>
</dbReference>